<keyword evidence="1" id="KW-0472">Membrane</keyword>
<feature type="transmembrane region" description="Helical" evidence="1">
    <location>
        <begin position="21"/>
        <end position="47"/>
    </location>
</feature>
<feature type="transmembrane region" description="Helical" evidence="1">
    <location>
        <begin position="91"/>
        <end position="112"/>
    </location>
</feature>
<keyword evidence="1" id="KW-0812">Transmembrane</keyword>
<name>A0A517TBX5_9PLAN</name>
<feature type="transmembrane region" description="Helical" evidence="1">
    <location>
        <begin position="157"/>
        <end position="179"/>
    </location>
</feature>
<keyword evidence="3" id="KW-1185">Reference proteome</keyword>
<keyword evidence="1" id="KW-1133">Transmembrane helix</keyword>
<protein>
    <submittedName>
        <fullName evidence="2">Uncharacterized protein</fullName>
    </submittedName>
</protein>
<dbReference type="KEGG" id="chya:V22_31480"/>
<dbReference type="RefSeq" id="WP_145264538.1">
    <property type="nucleotide sequence ID" value="NZ_CP036316.1"/>
</dbReference>
<gene>
    <name evidence="2" type="ORF">V22_31480</name>
</gene>
<dbReference type="EMBL" id="CP036316">
    <property type="protein sequence ID" value="QDT65885.1"/>
    <property type="molecule type" value="Genomic_DNA"/>
</dbReference>
<reference evidence="2 3" key="1">
    <citation type="submission" date="2019-02" db="EMBL/GenBank/DDBJ databases">
        <title>Deep-cultivation of Planctomycetes and their phenomic and genomic characterization uncovers novel biology.</title>
        <authorList>
            <person name="Wiegand S."/>
            <person name="Jogler M."/>
            <person name="Boedeker C."/>
            <person name="Pinto D."/>
            <person name="Vollmers J."/>
            <person name="Rivas-Marin E."/>
            <person name="Kohn T."/>
            <person name="Peeters S.H."/>
            <person name="Heuer A."/>
            <person name="Rast P."/>
            <person name="Oberbeckmann S."/>
            <person name="Bunk B."/>
            <person name="Jeske O."/>
            <person name="Meyerdierks A."/>
            <person name="Storesund J.E."/>
            <person name="Kallscheuer N."/>
            <person name="Luecker S."/>
            <person name="Lage O.M."/>
            <person name="Pohl T."/>
            <person name="Merkel B.J."/>
            <person name="Hornburger P."/>
            <person name="Mueller R.-W."/>
            <person name="Bruemmer F."/>
            <person name="Labrenz M."/>
            <person name="Spormann A.M."/>
            <person name="Op den Camp H."/>
            <person name="Overmann J."/>
            <person name="Amann R."/>
            <person name="Jetten M.S.M."/>
            <person name="Mascher T."/>
            <person name="Medema M.H."/>
            <person name="Devos D.P."/>
            <person name="Kaster A.-K."/>
            <person name="Ovreas L."/>
            <person name="Rohde M."/>
            <person name="Galperin M.Y."/>
            <person name="Jogler C."/>
        </authorList>
    </citation>
    <scope>NUCLEOTIDE SEQUENCE [LARGE SCALE GENOMIC DNA]</scope>
    <source>
        <strain evidence="2 3">V22</strain>
    </source>
</reference>
<evidence type="ECO:0000313" key="2">
    <source>
        <dbReference type="EMBL" id="QDT65885.1"/>
    </source>
</evidence>
<evidence type="ECO:0000313" key="3">
    <source>
        <dbReference type="Proteomes" id="UP000319976"/>
    </source>
</evidence>
<accession>A0A517TBX5</accession>
<proteinExistence type="predicted"/>
<evidence type="ECO:0000256" key="1">
    <source>
        <dbReference type="SAM" id="Phobius"/>
    </source>
</evidence>
<feature type="transmembrane region" description="Helical" evidence="1">
    <location>
        <begin position="124"/>
        <end position="145"/>
    </location>
</feature>
<dbReference type="Proteomes" id="UP000319976">
    <property type="component" value="Chromosome"/>
</dbReference>
<dbReference type="AlphaFoldDB" id="A0A517TBX5"/>
<organism evidence="2 3">
    <name type="scientific">Calycomorphotria hydatis</name>
    <dbReference type="NCBI Taxonomy" id="2528027"/>
    <lineage>
        <taxon>Bacteria</taxon>
        <taxon>Pseudomonadati</taxon>
        <taxon>Planctomycetota</taxon>
        <taxon>Planctomycetia</taxon>
        <taxon>Planctomycetales</taxon>
        <taxon>Planctomycetaceae</taxon>
        <taxon>Calycomorphotria</taxon>
    </lineage>
</organism>
<sequence length="191" mass="21211">MTETGEQSTLLISKEPSAFPWLAIVVSPCFVLLTGPLISLNYCMAYASGVLTTTDLQKQRSLQFVGRRYNDITGNEIHLIEAIRYGFEDGISAAVIALVIQICVGVPVFWILHRFQLLQPLSAALVLLTVVSILAFLKIGSPILYSLAAFTQLIHDLIYAWALILGFCVLAFWVPSDFLHRLTGNRKQRVT</sequence>